<comment type="caution">
    <text evidence="9">The sequence shown here is derived from an EMBL/GenBank/DDBJ whole genome shotgun (WGS) entry which is preliminary data.</text>
</comment>
<feature type="transmembrane region" description="Helical" evidence="7">
    <location>
        <begin position="31"/>
        <end position="49"/>
    </location>
</feature>
<evidence type="ECO:0000256" key="5">
    <source>
        <dbReference type="ARBA" id="ARBA00022989"/>
    </source>
</evidence>
<evidence type="ECO:0000256" key="4">
    <source>
        <dbReference type="ARBA" id="ARBA00022692"/>
    </source>
</evidence>
<keyword evidence="6 7" id="KW-0472">Membrane</keyword>
<dbReference type="RefSeq" id="WP_307407140.1">
    <property type="nucleotide sequence ID" value="NZ_JAUSUR010000002.1"/>
</dbReference>
<evidence type="ECO:0000256" key="3">
    <source>
        <dbReference type="ARBA" id="ARBA00022475"/>
    </source>
</evidence>
<feature type="domain" description="EamA" evidence="8">
    <location>
        <begin position="4"/>
        <end position="131"/>
    </location>
</feature>
<keyword evidence="10" id="KW-1185">Reference proteome</keyword>
<dbReference type="InterPro" id="IPR051258">
    <property type="entry name" value="Diverse_Substrate_Transporter"/>
</dbReference>
<dbReference type="PANTHER" id="PTHR42920:SF5">
    <property type="entry name" value="EAMA DOMAIN-CONTAINING PROTEIN"/>
    <property type="match status" value="1"/>
</dbReference>
<feature type="transmembrane region" description="Helical" evidence="7">
    <location>
        <begin position="61"/>
        <end position="80"/>
    </location>
</feature>
<organism evidence="9 10">
    <name type="scientific">Breznakia pachnodae</name>
    <dbReference type="NCBI Taxonomy" id="265178"/>
    <lineage>
        <taxon>Bacteria</taxon>
        <taxon>Bacillati</taxon>
        <taxon>Bacillota</taxon>
        <taxon>Erysipelotrichia</taxon>
        <taxon>Erysipelotrichales</taxon>
        <taxon>Erysipelotrichaceae</taxon>
        <taxon>Breznakia</taxon>
    </lineage>
</organism>
<feature type="transmembrane region" description="Helical" evidence="7">
    <location>
        <begin position="171"/>
        <end position="195"/>
    </location>
</feature>
<feature type="transmembrane region" description="Helical" evidence="7">
    <location>
        <begin position="201"/>
        <end position="219"/>
    </location>
</feature>
<keyword evidence="3" id="KW-1003">Cell membrane</keyword>
<feature type="domain" description="EamA" evidence="8">
    <location>
        <begin position="141"/>
        <end position="278"/>
    </location>
</feature>
<keyword evidence="5 7" id="KW-1133">Transmembrane helix</keyword>
<protein>
    <submittedName>
        <fullName evidence="9">Drug/metabolite transporter (DMT)-like permease</fullName>
    </submittedName>
</protein>
<evidence type="ECO:0000313" key="10">
    <source>
        <dbReference type="Proteomes" id="UP001230220"/>
    </source>
</evidence>
<proteinExistence type="inferred from homology"/>
<evidence type="ECO:0000256" key="1">
    <source>
        <dbReference type="ARBA" id="ARBA00004651"/>
    </source>
</evidence>
<evidence type="ECO:0000256" key="2">
    <source>
        <dbReference type="ARBA" id="ARBA00007362"/>
    </source>
</evidence>
<comment type="subcellular location">
    <subcellularLocation>
        <location evidence="1">Cell membrane</location>
        <topology evidence="1">Multi-pass membrane protein</topology>
    </subcellularLocation>
</comment>
<feature type="transmembrane region" description="Helical" evidence="7">
    <location>
        <begin position="262"/>
        <end position="281"/>
    </location>
</feature>
<dbReference type="InterPro" id="IPR000620">
    <property type="entry name" value="EamA_dom"/>
</dbReference>
<evidence type="ECO:0000313" key="9">
    <source>
        <dbReference type="EMBL" id="MDQ0360894.1"/>
    </source>
</evidence>
<dbReference type="SUPFAM" id="SSF103481">
    <property type="entry name" value="Multidrug resistance efflux transporter EmrE"/>
    <property type="match status" value="2"/>
</dbReference>
<evidence type="ECO:0000256" key="7">
    <source>
        <dbReference type="SAM" id="Phobius"/>
    </source>
</evidence>
<dbReference type="Pfam" id="PF00892">
    <property type="entry name" value="EamA"/>
    <property type="match status" value="2"/>
</dbReference>
<evidence type="ECO:0000256" key="6">
    <source>
        <dbReference type="ARBA" id="ARBA00023136"/>
    </source>
</evidence>
<reference evidence="9 10" key="1">
    <citation type="submission" date="2023-07" db="EMBL/GenBank/DDBJ databases">
        <title>Genomic Encyclopedia of Type Strains, Phase IV (KMG-IV): sequencing the most valuable type-strain genomes for metagenomic binning, comparative biology and taxonomic classification.</title>
        <authorList>
            <person name="Goeker M."/>
        </authorList>
    </citation>
    <scope>NUCLEOTIDE SEQUENCE [LARGE SCALE GENOMIC DNA]</scope>
    <source>
        <strain evidence="9 10">DSM 16784</strain>
    </source>
</reference>
<feature type="transmembrane region" description="Helical" evidence="7">
    <location>
        <begin position="5"/>
        <end position="25"/>
    </location>
</feature>
<gene>
    <name evidence="9" type="ORF">J2S15_001639</name>
</gene>
<feature type="transmembrane region" description="Helical" evidence="7">
    <location>
        <begin position="144"/>
        <end position="164"/>
    </location>
</feature>
<feature type="transmembrane region" description="Helical" evidence="7">
    <location>
        <begin position="86"/>
        <end position="104"/>
    </location>
</feature>
<name>A0ABU0E1Z1_9FIRM</name>
<dbReference type="EMBL" id="JAUSUR010000002">
    <property type="protein sequence ID" value="MDQ0360894.1"/>
    <property type="molecule type" value="Genomic_DNA"/>
</dbReference>
<dbReference type="Proteomes" id="UP001230220">
    <property type="component" value="Unassembled WGS sequence"/>
</dbReference>
<accession>A0ABU0E1Z1</accession>
<comment type="similarity">
    <text evidence="2">Belongs to the EamA transporter family.</text>
</comment>
<dbReference type="PANTHER" id="PTHR42920">
    <property type="entry name" value="OS03G0707200 PROTEIN-RELATED"/>
    <property type="match status" value="1"/>
</dbReference>
<feature type="transmembrane region" description="Helical" evidence="7">
    <location>
        <begin position="231"/>
        <end position="250"/>
    </location>
</feature>
<evidence type="ECO:0000259" key="8">
    <source>
        <dbReference type="Pfam" id="PF00892"/>
    </source>
</evidence>
<keyword evidence="4 7" id="KW-0812">Transmembrane</keyword>
<feature type="transmembrane region" description="Helical" evidence="7">
    <location>
        <begin position="116"/>
        <end position="132"/>
    </location>
</feature>
<sequence>MKNYLYLITINIYWGFTTVYMKHALFFMNSSTYVGLRMLSGAIFCFVFFRKEWKSINKKSIIQGIILGLLLMTNLELTVWGLEYTSSTNCVFILQLSIIVVPLIECIRTKTKPKKELVFVIIGVMIGMIIMCSEKGLNINVGDLLIFISMLANSLFIIVTSEFVKTSSEGALSIIQLITATVFGLILTFFTGFTIEVNTDSLMILIITGVVGSGIAYSMQLIAQKEVSTTIVSLTTTLQPVFGMIGATLIKDLYGNVEVISRMQLIGCIIILTSLVIYLVHQSRIINIKNKTELLK</sequence>
<dbReference type="InterPro" id="IPR037185">
    <property type="entry name" value="EmrE-like"/>
</dbReference>